<dbReference type="Pfam" id="PF00583">
    <property type="entry name" value="Acetyltransf_1"/>
    <property type="match status" value="2"/>
</dbReference>
<dbReference type="PANTHER" id="PTHR43617">
    <property type="entry name" value="L-AMINO ACID N-ACETYLTRANSFERASE"/>
    <property type="match status" value="1"/>
</dbReference>
<dbReference type="InterPro" id="IPR016181">
    <property type="entry name" value="Acyl_CoA_acyltransferase"/>
</dbReference>
<dbReference type="InterPro" id="IPR017813">
    <property type="entry name" value="Mycothiol_AcTrfase"/>
</dbReference>
<dbReference type="EC" id="2.3.1.189" evidence="4"/>
<feature type="binding site" evidence="4">
    <location>
        <position position="216"/>
    </location>
    <ligand>
        <name>1D-myo-inositol 2-(L-cysteinylamino)-2-deoxy-alpha-D-glucopyranoside</name>
        <dbReference type="ChEBI" id="CHEBI:58887"/>
    </ligand>
</feature>
<evidence type="ECO:0000256" key="2">
    <source>
        <dbReference type="ARBA" id="ARBA00022737"/>
    </source>
</evidence>
<feature type="binding site" evidence="4">
    <location>
        <position position="173"/>
    </location>
    <ligand>
        <name>1D-myo-inositol 2-(L-cysteinylamino)-2-deoxy-alpha-D-glucopyranoside</name>
        <dbReference type="ChEBI" id="CHEBI:58887"/>
    </ligand>
</feature>
<dbReference type="CDD" id="cd04301">
    <property type="entry name" value="NAT_SF"/>
    <property type="match status" value="1"/>
</dbReference>
<dbReference type="EMBL" id="BAABAE010000002">
    <property type="protein sequence ID" value="GAA3733993.1"/>
    <property type="molecule type" value="Genomic_DNA"/>
</dbReference>
<proteinExistence type="inferred from homology"/>
<evidence type="ECO:0000256" key="4">
    <source>
        <dbReference type="HAMAP-Rule" id="MF_01698"/>
    </source>
</evidence>
<feature type="binding site" evidence="4">
    <location>
        <position position="223"/>
    </location>
    <ligand>
        <name>1D-myo-inositol 2-(L-cysteinylamino)-2-deoxy-alpha-D-glucopyranoside</name>
        <dbReference type="ChEBI" id="CHEBI:58887"/>
    </ligand>
</feature>
<dbReference type="PROSITE" id="PS51186">
    <property type="entry name" value="GNAT"/>
    <property type="match status" value="1"/>
</dbReference>
<keyword evidence="2 4" id="KW-0677">Repeat</keyword>
<dbReference type="SUPFAM" id="SSF55729">
    <property type="entry name" value="Acyl-CoA N-acyltransferases (Nat)"/>
    <property type="match status" value="1"/>
</dbReference>
<evidence type="ECO:0000313" key="7">
    <source>
        <dbReference type="Proteomes" id="UP001501004"/>
    </source>
</evidence>
<evidence type="ECO:0000259" key="5">
    <source>
        <dbReference type="PROSITE" id="PS51186"/>
    </source>
</evidence>
<feature type="domain" description="N-acetyltransferase" evidence="5">
    <location>
        <begin position="146"/>
        <end position="294"/>
    </location>
</feature>
<dbReference type="PIRSF" id="PIRSF021524">
    <property type="entry name" value="MSH_acetyltransferase"/>
    <property type="match status" value="1"/>
</dbReference>
<sequence length="294" mass="31556">MSPSPSVPEALGTLIERALAADGQPPFSDQSLVELARSERELVEGEHGVAIVGGADREVEAELVVDPDARGRGLGAALAEQVLAAHPDVEFAWAHGDHPASRVLAARFGFLAVRTLLQLRAQVTADVSLRDALRAPQGTGTADDRPQMTAFDPGTDDAEWLALNARAFADHPEQGKLTQRDLDDRKAEAWFDADDFLILRDGGAGGDAMIGFCWLKVDGDIGEFYAVGIDPGRQGEGLGRVLMDAGLARLASRGTRTAALYVEADNTPALALYRRYGFEQHTIDVRYRRGALAD</sequence>
<feature type="binding site" evidence="4">
    <location>
        <begin position="234"/>
        <end position="240"/>
    </location>
    <ligand>
        <name>acetyl-CoA</name>
        <dbReference type="ChEBI" id="CHEBI:57288"/>
        <label>2</label>
    </ligand>
</feature>
<comment type="caution">
    <text evidence="4">Lacks conserved residue(s) required for the propagation of feature annotation.</text>
</comment>
<feature type="binding site" evidence="4">
    <location>
        <begin position="63"/>
        <end position="65"/>
    </location>
    <ligand>
        <name>acetyl-CoA</name>
        <dbReference type="ChEBI" id="CHEBI:57288"/>
        <label>1</label>
    </ligand>
</feature>
<evidence type="ECO:0000313" key="6">
    <source>
        <dbReference type="EMBL" id="GAA3733993.1"/>
    </source>
</evidence>
<feature type="binding site" evidence="4">
    <location>
        <begin position="227"/>
        <end position="229"/>
    </location>
    <ligand>
        <name>acetyl-CoA</name>
        <dbReference type="ChEBI" id="CHEBI:57288"/>
        <label>2</label>
    </ligand>
</feature>
<comment type="similarity">
    <text evidence="4">Belongs to the acetyltransferase family. MshD subfamily.</text>
</comment>
<comment type="function">
    <text evidence="4">Catalyzes the transfer of acetyl from acetyl-CoA to desacetylmycothiol (Cys-GlcN-Ins) to form mycothiol.</text>
</comment>
<organism evidence="6 7">
    <name type="scientific">Leifsonella bigeumensis</name>
    <dbReference type="NCBI Taxonomy" id="433643"/>
    <lineage>
        <taxon>Bacteria</taxon>
        <taxon>Bacillati</taxon>
        <taxon>Actinomycetota</taxon>
        <taxon>Actinomycetes</taxon>
        <taxon>Micrococcales</taxon>
        <taxon>Microbacteriaceae</taxon>
        <taxon>Leifsonella</taxon>
    </lineage>
</organism>
<comment type="subunit">
    <text evidence="4">Monomer.</text>
</comment>
<comment type="caution">
    <text evidence="6">The sequence shown here is derived from an EMBL/GenBank/DDBJ whole genome shotgun (WGS) entry which is preliminary data.</text>
</comment>
<feature type="binding site" evidence="4">
    <location>
        <position position="261"/>
    </location>
    <ligand>
        <name>1D-myo-inositol 2-(L-cysteinylamino)-2-deoxy-alpha-D-glucopyranoside</name>
        <dbReference type="ChEBI" id="CHEBI:58887"/>
    </ligand>
</feature>
<dbReference type="RefSeq" id="WP_344753891.1">
    <property type="nucleotide sequence ID" value="NZ_BAABAE010000002.1"/>
</dbReference>
<keyword evidence="1 4" id="KW-0808">Transferase</keyword>
<keyword evidence="7" id="KW-1185">Reference proteome</keyword>
<dbReference type="HAMAP" id="MF_01698">
    <property type="entry name" value="MshD"/>
    <property type="match status" value="1"/>
</dbReference>
<gene>
    <name evidence="4 6" type="primary">mshD</name>
    <name evidence="6" type="ORF">GCM10022239_07700</name>
</gene>
<comment type="catalytic activity">
    <reaction evidence="4">
        <text>1D-myo-inositol 2-(L-cysteinylamino)-2-deoxy-alpha-D-glucopyranoside + acetyl-CoA = mycothiol + CoA + H(+)</text>
        <dbReference type="Rhea" id="RHEA:26172"/>
        <dbReference type="ChEBI" id="CHEBI:15378"/>
        <dbReference type="ChEBI" id="CHEBI:16768"/>
        <dbReference type="ChEBI" id="CHEBI:57287"/>
        <dbReference type="ChEBI" id="CHEBI:57288"/>
        <dbReference type="ChEBI" id="CHEBI:58887"/>
        <dbReference type="EC" id="2.3.1.189"/>
    </reaction>
</comment>
<evidence type="ECO:0000256" key="3">
    <source>
        <dbReference type="ARBA" id="ARBA00023315"/>
    </source>
</evidence>
<accession>A0ABP7FCG5</accession>
<dbReference type="Proteomes" id="UP001501004">
    <property type="component" value="Unassembled WGS sequence"/>
</dbReference>
<dbReference type="NCBIfam" id="TIGR03448">
    <property type="entry name" value="mycothiol_MshD"/>
    <property type="match status" value="1"/>
</dbReference>
<feature type="binding site" evidence="4">
    <location>
        <position position="29"/>
    </location>
    <ligand>
        <name>1D-myo-inositol 2-(L-cysteinylamino)-2-deoxy-alpha-D-glucopyranoside</name>
        <dbReference type="ChEBI" id="CHEBI:58887"/>
    </ligand>
</feature>
<reference evidence="7" key="1">
    <citation type="journal article" date="2019" name="Int. J. Syst. Evol. Microbiol.">
        <title>The Global Catalogue of Microorganisms (GCM) 10K type strain sequencing project: providing services to taxonomists for standard genome sequencing and annotation.</title>
        <authorList>
            <consortium name="The Broad Institute Genomics Platform"/>
            <consortium name="The Broad Institute Genome Sequencing Center for Infectious Disease"/>
            <person name="Wu L."/>
            <person name="Ma J."/>
        </authorList>
    </citation>
    <scope>NUCLEOTIDE SEQUENCE [LARGE SCALE GENOMIC DNA]</scope>
    <source>
        <strain evidence="7">JCM 16949</strain>
    </source>
</reference>
<evidence type="ECO:0000256" key="1">
    <source>
        <dbReference type="ARBA" id="ARBA00022679"/>
    </source>
</evidence>
<keyword evidence="3 4" id="KW-0012">Acyltransferase</keyword>
<dbReference type="Gene3D" id="3.40.630.30">
    <property type="match status" value="1"/>
</dbReference>
<protein>
    <recommendedName>
        <fullName evidence="4">Mycothiol acetyltransferase</fullName>
        <shortName evidence="4">MSH acetyltransferase</shortName>
        <ecNumber evidence="4">2.3.1.189</ecNumber>
    </recommendedName>
    <alternativeName>
        <fullName evidence="4">Mycothiol synthase</fullName>
    </alternativeName>
</protein>
<name>A0ABP7FCG5_9MICO</name>
<dbReference type="InterPro" id="IPR000182">
    <property type="entry name" value="GNAT_dom"/>
</dbReference>
<dbReference type="InterPro" id="IPR050276">
    <property type="entry name" value="MshD_Acetyltransferase"/>
</dbReference>